<dbReference type="Proteomes" id="UP001304300">
    <property type="component" value="Chromosome"/>
</dbReference>
<evidence type="ECO:0000256" key="1">
    <source>
        <dbReference type="SAM" id="Phobius"/>
    </source>
</evidence>
<dbReference type="Pfam" id="PF12156">
    <property type="entry name" value="ATPase-cat_bd"/>
    <property type="match status" value="1"/>
</dbReference>
<keyword evidence="1" id="KW-1133">Transmembrane helix</keyword>
<reference evidence="3 4" key="1">
    <citation type="submission" date="2023-10" db="EMBL/GenBank/DDBJ databases">
        <title>Rubellicoccus peritrichatus gen. nov., sp. nov., isolated from an algae of coral reef tank.</title>
        <authorList>
            <person name="Luo J."/>
        </authorList>
    </citation>
    <scope>NUCLEOTIDE SEQUENCE [LARGE SCALE GENOMIC DNA]</scope>
    <source>
        <strain evidence="3 4">CR14</strain>
    </source>
</reference>
<dbReference type="EMBL" id="CP136920">
    <property type="protein sequence ID" value="WOO39689.1"/>
    <property type="molecule type" value="Genomic_DNA"/>
</dbReference>
<evidence type="ECO:0000313" key="4">
    <source>
        <dbReference type="Proteomes" id="UP001304300"/>
    </source>
</evidence>
<feature type="transmembrane region" description="Helical" evidence="1">
    <location>
        <begin position="255"/>
        <end position="277"/>
    </location>
</feature>
<evidence type="ECO:0000259" key="2">
    <source>
        <dbReference type="Pfam" id="PF12156"/>
    </source>
</evidence>
<proteinExistence type="predicted"/>
<keyword evidence="1" id="KW-0472">Membrane</keyword>
<organism evidence="3 4">
    <name type="scientific">Rubellicoccus peritrichatus</name>
    <dbReference type="NCBI Taxonomy" id="3080537"/>
    <lineage>
        <taxon>Bacteria</taxon>
        <taxon>Pseudomonadati</taxon>
        <taxon>Verrucomicrobiota</taxon>
        <taxon>Opitutia</taxon>
        <taxon>Puniceicoccales</taxon>
        <taxon>Cerasicoccaceae</taxon>
        <taxon>Rubellicoccus</taxon>
    </lineage>
</organism>
<dbReference type="AlphaFoldDB" id="A0AAQ3L5B5"/>
<name>A0AAQ3L5B5_9BACT</name>
<keyword evidence="1" id="KW-0812">Transmembrane</keyword>
<sequence length="281" mass="32009">MLSNKVKCDHCGVFFNTLDEDAHFCCKGCASVYQLIHESGFGHFYDLETERLGPLREKPFMERDLGWLHQSITKAKEAGNRSGLLRIVLWIERPIDEGTSWLVRELFTKQGGQQLQLDQHEGRLDVCWIIGHFDPVVFAKELQRYGILVLPAKVSSAKEDHSLKFRLGFCGAFSLGVILFSIPQYLGIEGEFAPSMLFSMLVALFATLSFVVGASYFIAPVMKAARHRRFHTDLPVAIIISITIIISYFDWANGANWLIGFDFTSGLIFLLLLWRWLRRSK</sequence>
<accession>A0AAQ3L5B5</accession>
<dbReference type="RefSeq" id="WP_317831677.1">
    <property type="nucleotide sequence ID" value="NZ_CP136920.1"/>
</dbReference>
<dbReference type="KEGG" id="puo:RZN69_13785"/>
<evidence type="ECO:0000313" key="3">
    <source>
        <dbReference type="EMBL" id="WOO39689.1"/>
    </source>
</evidence>
<dbReference type="InterPro" id="IPR021993">
    <property type="entry name" value="ATPase-cat-bd"/>
</dbReference>
<keyword evidence="4" id="KW-1185">Reference proteome</keyword>
<protein>
    <submittedName>
        <fullName evidence="3">Heavy metal translocating P-type ATPase metal-binding domain-containing protein</fullName>
    </submittedName>
</protein>
<feature type="transmembrane region" description="Helical" evidence="1">
    <location>
        <begin position="165"/>
        <end position="186"/>
    </location>
</feature>
<gene>
    <name evidence="3" type="ORF">RZN69_13785</name>
</gene>
<feature type="domain" description="Putative metal-binding" evidence="2">
    <location>
        <begin position="7"/>
        <end position="56"/>
    </location>
</feature>
<feature type="transmembrane region" description="Helical" evidence="1">
    <location>
        <begin position="192"/>
        <end position="218"/>
    </location>
</feature>
<feature type="transmembrane region" description="Helical" evidence="1">
    <location>
        <begin position="230"/>
        <end position="249"/>
    </location>
</feature>